<evidence type="ECO:0000313" key="2">
    <source>
        <dbReference type="EMBL" id="GFQ95586.1"/>
    </source>
</evidence>
<organism evidence="2 3">
    <name type="scientific">Trichonephila clavata</name>
    <name type="common">Joro spider</name>
    <name type="synonym">Nephila clavata</name>
    <dbReference type="NCBI Taxonomy" id="2740835"/>
    <lineage>
        <taxon>Eukaryota</taxon>
        <taxon>Metazoa</taxon>
        <taxon>Ecdysozoa</taxon>
        <taxon>Arthropoda</taxon>
        <taxon>Chelicerata</taxon>
        <taxon>Arachnida</taxon>
        <taxon>Araneae</taxon>
        <taxon>Araneomorphae</taxon>
        <taxon>Entelegynae</taxon>
        <taxon>Araneoidea</taxon>
        <taxon>Nephilidae</taxon>
        <taxon>Trichonephila</taxon>
    </lineage>
</organism>
<reference evidence="2" key="1">
    <citation type="submission" date="2020-07" db="EMBL/GenBank/DDBJ databases">
        <title>Multicomponent nature underlies the extraordinary mechanical properties of spider dragline silk.</title>
        <authorList>
            <person name="Kono N."/>
            <person name="Nakamura H."/>
            <person name="Mori M."/>
            <person name="Yoshida Y."/>
            <person name="Ohtoshi R."/>
            <person name="Malay A.D."/>
            <person name="Moran D.A.P."/>
            <person name="Tomita M."/>
            <person name="Numata K."/>
            <person name="Arakawa K."/>
        </authorList>
    </citation>
    <scope>NUCLEOTIDE SEQUENCE</scope>
</reference>
<comment type="caution">
    <text evidence="2">The sequence shown here is derived from an EMBL/GenBank/DDBJ whole genome shotgun (WGS) entry which is preliminary data.</text>
</comment>
<dbReference type="EMBL" id="BMAO01004587">
    <property type="protein sequence ID" value="GFQ95586.1"/>
    <property type="molecule type" value="Genomic_DNA"/>
</dbReference>
<evidence type="ECO:0000313" key="3">
    <source>
        <dbReference type="Proteomes" id="UP000887116"/>
    </source>
</evidence>
<feature type="region of interest" description="Disordered" evidence="1">
    <location>
        <begin position="39"/>
        <end position="74"/>
    </location>
</feature>
<dbReference type="AlphaFoldDB" id="A0A8X6L4V5"/>
<keyword evidence="3" id="KW-1185">Reference proteome</keyword>
<evidence type="ECO:0000256" key="1">
    <source>
        <dbReference type="SAM" id="MobiDB-lite"/>
    </source>
</evidence>
<sequence length="74" mass="8343">MDPPLEMPEFDRMEEGMPDVEVFPPLGHCQIEGISIEVCQDHPRNTNPDANPYERREIPAGNTSTGGRDTDSFR</sequence>
<proteinExistence type="predicted"/>
<gene>
    <name evidence="2" type="ORF">TNCT_496051</name>
</gene>
<dbReference type="Proteomes" id="UP000887116">
    <property type="component" value="Unassembled WGS sequence"/>
</dbReference>
<accession>A0A8X6L4V5</accession>
<name>A0A8X6L4V5_TRICU</name>
<protein>
    <submittedName>
        <fullName evidence="2">Uncharacterized protein</fullName>
    </submittedName>
</protein>